<name>A0A4Y2FXU1_ARAVE</name>
<dbReference type="EMBL" id="BGPR01001091">
    <property type="protein sequence ID" value="GBM45208.1"/>
    <property type="molecule type" value="Genomic_DNA"/>
</dbReference>
<evidence type="ECO:0000313" key="2">
    <source>
        <dbReference type="Proteomes" id="UP000499080"/>
    </source>
</evidence>
<dbReference type="Proteomes" id="UP000499080">
    <property type="component" value="Unassembled WGS sequence"/>
</dbReference>
<comment type="caution">
    <text evidence="1">The sequence shown here is derived from an EMBL/GenBank/DDBJ whole genome shotgun (WGS) entry which is preliminary data.</text>
</comment>
<dbReference type="AlphaFoldDB" id="A0A4Y2FXU1"/>
<reference evidence="1 2" key="1">
    <citation type="journal article" date="2019" name="Sci. Rep.">
        <title>Orb-weaving spider Araneus ventricosus genome elucidates the spidroin gene catalogue.</title>
        <authorList>
            <person name="Kono N."/>
            <person name="Nakamura H."/>
            <person name="Ohtoshi R."/>
            <person name="Moran D.A.P."/>
            <person name="Shinohara A."/>
            <person name="Yoshida Y."/>
            <person name="Fujiwara M."/>
            <person name="Mori M."/>
            <person name="Tomita M."/>
            <person name="Arakawa K."/>
        </authorList>
    </citation>
    <scope>NUCLEOTIDE SEQUENCE [LARGE SCALE GENOMIC DNA]</scope>
</reference>
<proteinExistence type="predicted"/>
<protein>
    <submittedName>
        <fullName evidence="1">Uncharacterized protein</fullName>
    </submittedName>
</protein>
<organism evidence="1 2">
    <name type="scientific">Araneus ventricosus</name>
    <name type="common">Orbweaver spider</name>
    <name type="synonym">Epeira ventricosa</name>
    <dbReference type="NCBI Taxonomy" id="182803"/>
    <lineage>
        <taxon>Eukaryota</taxon>
        <taxon>Metazoa</taxon>
        <taxon>Ecdysozoa</taxon>
        <taxon>Arthropoda</taxon>
        <taxon>Chelicerata</taxon>
        <taxon>Arachnida</taxon>
        <taxon>Araneae</taxon>
        <taxon>Araneomorphae</taxon>
        <taxon>Entelegynae</taxon>
        <taxon>Araneoidea</taxon>
        <taxon>Araneidae</taxon>
        <taxon>Araneus</taxon>
    </lineage>
</organism>
<accession>A0A4Y2FXU1</accession>
<sequence>MNCKQGRPLADWTQLGPTLECKQGRPLADWTQLGPTPDCNLDSVRLRNMEEDKARVLCAVTRGYKTEAKNLRSYVTA</sequence>
<evidence type="ECO:0000313" key="1">
    <source>
        <dbReference type="EMBL" id="GBM45208.1"/>
    </source>
</evidence>
<keyword evidence="2" id="KW-1185">Reference proteome</keyword>
<gene>
    <name evidence="1" type="ORF">AVEN_168288_1</name>
</gene>